<gene>
    <name evidence="1" type="ORF">AMON00008_LOCUS60622</name>
</gene>
<dbReference type="InterPro" id="IPR036412">
    <property type="entry name" value="HAD-like_sf"/>
</dbReference>
<protein>
    <submittedName>
        <fullName evidence="1">Uncharacterized protein</fullName>
    </submittedName>
</protein>
<dbReference type="Gene3D" id="3.40.50.1000">
    <property type="entry name" value="HAD superfamily/HAD-like"/>
    <property type="match status" value="1"/>
</dbReference>
<dbReference type="InterPro" id="IPR016193">
    <property type="entry name" value="Cytidine_deaminase-like"/>
</dbReference>
<name>A0A7S4WCW4_9DINO</name>
<proteinExistence type="predicted"/>
<organism evidence="1">
    <name type="scientific">Alexandrium monilatum</name>
    <dbReference type="NCBI Taxonomy" id="311494"/>
    <lineage>
        <taxon>Eukaryota</taxon>
        <taxon>Sar</taxon>
        <taxon>Alveolata</taxon>
        <taxon>Dinophyceae</taxon>
        <taxon>Gonyaulacales</taxon>
        <taxon>Pyrocystaceae</taxon>
        <taxon>Alexandrium</taxon>
    </lineage>
</organism>
<dbReference type="PANTHER" id="PTHR43434:SF1">
    <property type="entry name" value="PHOSPHOGLYCOLATE PHOSPHATASE"/>
    <property type="match status" value="1"/>
</dbReference>
<evidence type="ECO:0000313" key="1">
    <source>
        <dbReference type="EMBL" id="CAE4662285.1"/>
    </source>
</evidence>
<dbReference type="GO" id="GO:0008967">
    <property type="term" value="F:phosphoglycolate phosphatase activity"/>
    <property type="evidence" value="ECO:0007669"/>
    <property type="project" value="TreeGrafter"/>
</dbReference>
<dbReference type="EMBL" id="HBNR01084659">
    <property type="protein sequence ID" value="CAE4662285.1"/>
    <property type="molecule type" value="Transcribed_RNA"/>
</dbReference>
<dbReference type="Gene3D" id="1.10.150.240">
    <property type="entry name" value="Putative phosphatase, domain 2"/>
    <property type="match status" value="1"/>
</dbReference>
<accession>A0A7S4WCW4</accession>
<dbReference type="Gene3D" id="3.40.140.10">
    <property type="entry name" value="Cytidine Deaminase, domain 2"/>
    <property type="match status" value="1"/>
</dbReference>
<dbReference type="InterPro" id="IPR050155">
    <property type="entry name" value="HAD-like_hydrolase_sf"/>
</dbReference>
<dbReference type="CDD" id="cd01427">
    <property type="entry name" value="HAD_like"/>
    <property type="match status" value="1"/>
</dbReference>
<dbReference type="SFLD" id="SFLDS00003">
    <property type="entry name" value="Haloacid_Dehalogenase"/>
    <property type="match status" value="1"/>
</dbReference>
<dbReference type="AlphaFoldDB" id="A0A7S4WCW4"/>
<dbReference type="SUPFAM" id="SSF56784">
    <property type="entry name" value="HAD-like"/>
    <property type="match status" value="1"/>
</dbReference>
<dbReference type="Pfam" id="PF00702">
    <property type="entry name" value="Hydrolase"/>
    <property type="match status" value="1"/>
</dbReference>
<dbReference type="InterPro" id="IPR023198">
    <property type="entry name" value="PGP-like_dom2"/>
</dbReference>
<dbReference type="SUPFAM" id="SSF53927">
    <property type="entry name" value="Cytidine deaminase-like"/>
    <property type="match status" value="1"/>
</dbReference>
<dbReference type="InterPro" id="IPR023214">
    <property type="entry name" value="HAD_sf"/>
</dbReference>
<dbReference type="PANTHER" id="PTHR43434">
    <property type="entry name" value="PHOSPHOGLYCOLATE PHOSPHATASE"/>
    <property type="match status" value="1"/>
</dbReference>
<dbReference type="GO" id="GO:0006281">
    <property type="term" value="P:DNA repair"/>
    <property type="evidence" value="ECO:0007669"/>
    <property type="project" value="TreeGrafter"/>
</dbReference>
<reference evidence="1" key="1">
    <citation type="submission" date="2021-01" db="EMBL/GenBank/DDBJ databases">
        <authorList>
            <person name="Corre E."/>
            <person name="Pelletier E."/>
            <person name="Niang G."/>
            <person name="Scheremetjew M."/>
            <person name="Finn R."/>
            <person name="Kale V."/>
            <person name="Holt S."/>
            <person name="Cochrane G."/>
            <person name="Meng A."/>
            <person name="Brown T."/>
            <person name="Cohen L."/>
        </authorList>
    </citation>
    <scope>NUCLEOTIDE SEQUENCE</scope>
    <source>
        <strain evidence="1">CCMP3105</strain>
    </source>
</reference>
<sequence length="418" mass="45292">MAAPAYAAPSTANTVRSLLEFVQSWHDKRVASKSWLAYFPDFPRKKTEVKVVSSGVVFEDDGKLGAFVAANYELSTAAGARCAEQNAFGLLMHYGVAPAAVRYLACAGHSVFADGRSDEPLALTPCPVCRDIIRGVMKRSPGFGDVQVLALPSESLSGPTLRELVLAEGTAITRGGMKRDASAAGLDAAPVCFRTQLELIVMDCDGVIFDSNDLKTSAYRAAITAMEGEALAERFVREIHLRDVSVARGVKFEEFFSTLAPKPAAERQTFIDRAFEAYAAGCKRAYAELAPKAAALAVARRAPTYVVSGGDHAELQWVFRHHGITSTFREVRGSGVGGATKPKHIEQILERTGVAPANILFIGDGWTDFKTAQQFGIHFAFLREMSDWHAWREQTAAAAPGTMSIYETWDSLAAAFER</sequence>
<dbReference type="SFLD" id="SFLDG01129">
    <property type="entry name" value="C1.5:_HAD__Beta-PGM__Phosphata"/>
    <property type="match status" value="1"/>
</dbReference>